<feature type="region of interest" description="Disordered" evidence="6">
    <location>
        <begin position="1"/>
        <end position="67"/>
    </location>
</feature>
<dbReference type="InterPro" id="IPR036576">
    <property type="entry name" value="WRKY_dom_sf"/>
</dbReference>
<dbReference type="GO" id="GO:0003700">
    <property type="term" value="F:DNA-binding transcription factor activity"/>
    <property type="evidence" value="ECO:0007669"/>
    <property type="project" value="InterPro"/>
</dbReference>
<dbReference type="InterPro" id="IPR044810">
    <property type="entry name" value="WRKY_plant"/>
</dbReference>
<reference evidence="8" key="1">
    <citation type="submission" date="2014-04" db="EMBL/GenBank/DDBJ databases">
        <title>Activation of prenyltransferase and O-methyltransferase-1 genes suggests the putative role of transcription factors from WRKY and Myb families in the last steps of prenylflavonid biosynthesis in hop (Humulus lupulus L.).</title>
        <authorList>
            <person name="Matousek J."/>
            <person name="Patzak J."/>
            <person name="Kocabek T."/>
            <person name="Briza J."/>
            <person name="Siglova K."/>
            <person name="Duraisamy G.S."/>
            <person name="Tycova A."/>
            <person name="Mishra A.K."/>
            <person name="Eiichiro O."/>
            <person name="Krofta K."/>
        </authorList>
    </citation>
    <scope>NUCLEOTIDE SEQUENCE</scope>
    <source>
        <tissue evidence="8">Lupulin glands</tissue>
    </source>
</reference>
<evidence type="ECO:0000256" key="2">
    <source>
        <dbReference type="ARBA" id="ARBA00023015"/>
    </source>
</evidence>
<keyword evidence="3" id="KW-0238">DNA-binding</keyword>
<name>A0A0D6DR54_HUMLU</name>
<feature type="compositionally biased region" description="Polar residues" evidence="6">
    <location>
        <begin position="15"/>
        <end position="32"/>
    </location>
</feature>
<gene>
    <name evidence="8" type="primary">Wrky3</name>
</gene>
<dbReference type="PANTHER" id="PTHR32096">
    <property type="entry name" value="WRKY TRANSCRIPTION FACTOR 30-RELATED-RELATED"/>
    <property type="match status" value="1"/>
</dbReference>
<accession>A0A0D6DR54</accession>
<evidence type="ECO:0000313" key="8">
    <source>
        <dbReference type="EMBL" id="CDP90454.1"/>
    </source>
</evidence>
<evidence type="ECO:0000256" key="6">
    <source>
        <dbReference type="SAM" id="MobiDB-lite"/>
    </source>
</evidence>
<dbReference type="SUPFAM" id="SSF118290">
    <property type="entry name" value="WRKY DNA-binding domain"/>
    <property type="match status" value="1"/>
</dbReference>
<evidence type="ECO:0000256" key="5">
    <source>
        <dbReference type="ARBA" id="ARBA00023242"/>
    </source>
</evidence>
<dbReference type="Gene3D" id="2.20.25.80">
    <property type="entry name" value="WRKY domain"/>
    <property type="match status" value="1"/>
</dbReference>
<dbReference type="PANTHER" id="PTHR32096:SF19">
    <property type="entry name" value="OS01G0750100 PROTEIN"/>
    <property type="match status" value="1"/>
</dbReference>
<keyword evidence="4" id="KW-0804">Transcription</keyword>
<dbReference type="InterPro" id="IPR003657">
    <property type="entry name" value="WRKY_dom"/>
</dbReference>
<keyword evidence="2" id="KW-0805">Transcription regulation</keyword>
<protein>
    <submittedName>
        <fullName evidence="8">WRKY transcription factor</fullName>
    </submittedName>
</protein>
<dbReference type="FunFam" id="2.20.25.80:FF:000004">
    <property type="entry name" value="WRKY transcription factor 65"/>
    <property type="match status" value="1"/>
</dbReference>
<dbReference type="SMART" id="SM00774">
    <property type="entry name" value="WRKY"/>
    <property type="match status" value="1"/>
</dbReference>
<dbReference type="GO" id="GO:0005634">
    <property type="term" value="C:nucleus"/>
    <property type="evidence" value="ECO:0007669"/>
    <property type="project" value="UniProtKB-SubCell"/>
</dbReference>
<proteinExistence type="evidence at transcript level"/>
<comment type="subcellular location">
    <subcellularLocation>
        <location evidence="1">Nucleus</location>
    </subcellularLocation>
</comment>
<keyword evidence="5" id="KW-0539">Nucleus</keyword>
<dbReference type="AlphaFoldDB" id="A0A0D6DR54"/>
<dbReference type="GO" id="GO:0000976">
    <property type="term" value="F:transcription cis-regulatory region binding"/>
    <property type="evidence" value="ECO:0007669"/>
    <property type="project" value="TreeGrafter"/>
</dbReference>
<evidence type="ECO:0000256" key="4">
    <source>
        <dbReference type="ARBA" id="ARBA00023163"/>
    </source>
</evidence>
<dbReference type="PROSITE" id="PS50811">
    <property type="entry name" value="WRKY"/>
    <property type="match status" value="1"/>
</dbReference>
<organism evidence="8">
    <name type="scientific">Humulus lupulus</name>
    <name type="common">European hop</name>
    <dbReference type="NCBI Taxonomy" id="3486"/>
    <lineage>
        <taxon>Eukaryota</taxon>
        <taxon>Viridiplantae</taxon>
        <taxon>Streptophyta</taxon>
        <taxon>Embryophyta</taxon>
        <taxon>Tracheophyta</taxon>
        <taxon>Spermatophyta</taxon>
        <taxon>Magnoliopsida</taxon>
        <taxon>eudicotyledons</taxon>
        <taxon>Gunneridae</taxon>
        <taxon>Pentapetalae</taxon>
        <taxon>rosids</taxon>
        <taxon>fabids</taxon>
        <taxon>Rosales</taxon>
        <taxon>Cannabaceae</taxon>
        <taxon>Humulus</taxon>
    </lineage>
</organism>
<sequence length="279" mass="29934">MDRRLDYTEPMSENGPDSPSSGDDMNKTTSFEPSPKKSKRGVQKRVVSVPISDVEGSKNKGEAYPPSDSWAWRKYGQKPIKGSPYPRGYYRCSSSKGCPARKQVERSRVDPTMLLITYACDHNHPIPTKSHLSTTAAASAAAAAARSTSATSSSSGAEDVPAKAPVGAIAVFSGQSELVSDGSAALLSGCGYRHQWFDDDDVVSTAIVLESPFMEGNGAYMYDDISMAFSSVSSEDESLFADLGELPECSVVFRRRIVEPEDQNRRCSLSAVPCCGSTG</sequence>
<evidence type="ECO:0000256" key="1">
    <source>
        <dbReference type="ARBA" id="ARBA00004123"/>
    </source>
</evidence>
<dbReference type="Pfam" id="PF03106">
    <property type="entry name" value="WRKY"/>
    <property type="match status" value="1"/>
</dbReference>
<evidence type="ECO:0000256" key="3">
    <source>
        <dbReference type="ARBA" id="ARBA00023125"/>
    </source>
</evidence>
<feature type="domain" description="WRKY" evidence="7">
    <location>
        <begin position="67"/>
        <end position="127"/>
    </location>
</feature>
<dbReference type="EMBL" id="HG983333">
    <property type="protein sequence ID" value="CDP90454.1"/>
    <property type="molecule type" value="mRNA"/>
</dbReference>
<evidence type="ECO:0000259" key="7">
    <source>
        <dbReference type="PROSITE" id="PS50811"/>
    </source>
</evidence>